<evidence type="ECO:0000256" key="2">
    <source>
        <dbReference type="PROSITE-ProRule" id="PRU00169"/>
    </source>
</evidence>
<dbReference type="SUPFAM" id="SSF52172">
    <property type="entry name" value="CheY-like"/>
    <property type="match status" value="1"/>
</dbReference>
<evidence type="ECO:0000256" key="1">
    <source>
        <dbReference type="ARBA" id="ARBA00023125"/>
    </source>
</evidence>
<comment type="caution">
    <text evidence="2">Lacks conserved residue(s) required for the propagation of feature annotation.</text>
</comment>
<reference evidence="5 6" key="1">
    <citation type="submission" date="2024-02" db="EMBL/GenBank/DDBJ databases">
        <title>Lysobacter Genome Sequencing and Mining.</title>
        <authorList>
            <person name="Bierman J."/>
            <person name="Walker M.C."/>
        </authorList>
    </citation>
    <scope>NUCLEOTIDE SEQUENCE [LARGE SCALE GENOMIC DNA]</scope>
    <source>
        <strain evidence="5 6">PB6250</strain>
    </source>
</reference>
<organism evidence="5 6">
    <name type="scientific">Lysobacter firmicutimachus</name>
    <dbReference type="NCBI Taxonomy" id="1792846"/>
    <lineage>
        <taxon>Bacteria</taxon>
        <taxon>Pseudomonadati</taxon>
        <taxon>Pseudomonadota</taxon>
        <taxon>Gammaproteobacteria</taxon>
        <taxon>Lysobacterales</taxon>
        <taxon>Lysobacteraceae</taxon>
        <taxon>Lysobacter</taxon>
    </lineage>
</organism>
<evidence type="ECO:0000259" key="3">
    <source>
        <dbReference type="PROSITE" id="PS50043"/>
    </source>
</evidence>
<keyword evidence="1" id="KW-0238">DNA-binding</keyword>
<dbReference type="InterPro" id="IPR011006">
    <property type="entry name" value="CheY-like_superfamily"/>
</dbReference>
<evidence type="ECO:0000313" key="5">
    <source>
        <dbReference type="EMBL" id="MEI2457454.1"/>
    </source>
</evidence>
<dbReference type="PANTHER" id="PTHR43214">
    <property type="entry name" value="TWO-COMPONENT RESPONSE REGULATOR"/>
    <property type="match status" value="1"/>
</dbReference>
<dbReference type="PROSITE" id="PS50043">
    <property type="entry name" value="HTH_LUXR_2"/>
    <property type="match status" value="1"/>
</dbReference>
<dbReference type="InterPro" id="IPR001789">
    <property type="entry name" value="Sig_transdc_resp-reg_receiver"/>
</dbReference>
<dbReference type="Proteomes" id="UP001387215">
    <property type="component" value="Unassembled WGS sequence"/>
</dbReference>
<feature type="domain" description="HTH luxR-type" evidence="3">
    <location>
        <begin position="135"/>
        <end position="200"/>
    </location>
</feature>
<gene>
    <name evidence="5" type="ORF">V2J18_22605</name>
</gene>
<comment type="caution">
    <text evidence="5">The sequence shown here is derived from an EMBL/GenBank/DDBJ whole genome shotgun (WGS) entry which is preliminary data.</text>
</comment>
<dbReference type="SMART" id="SM00421">
    <property type="entry name" value="HTH_LUXR"/>
    <property type="match status" value="1"/>
</dbReference>
<protein>
    <submittedName>
        <fullName evidence="5">Response regulator transcription factor</fullName>
    </submittedName>
</protein>
<evidence type="ECO:0000313" key="6">
    <source>
        <dbReference type="Proteomes" id="UP001387215"/>
    </source>
</evidence>
<dbReference type="Gene3D" id="1.10.10.10">
    <property type="entry name" value="Winged helix-like DNA-binding domain superfamily/Winged helix DNA-binding domain"/>
    <property type="match status" value="1"/>
</dbReference>
<name>A0ABU8D8X3_9GAMM</name>
<dbReference type="PROSITE" id="PS00622">
    <property type="entry name" value="HTH_LUXR_1"/>
    <property type="match status" value="1"/>
</dbReference>
<evidence type="ECO:0000259" key="4">
    <source>
        <dbReference type="PROSITE" id="PS50110"/>
    </source>
</evidence>
<sequence>MIRVLIVVDLPLLGSGLRSILDREPDLTATAEIAPERLNALIPAQIDADLALCALERGDSDGVRAVRRLLQLRSNLRIVYFAAADVAVPAALLDAGVHGYLARGCDARTLVYALRRVAGGHDHIDASLPRSVLLGLSPFRRLSAREREVALLTVQDYSTRGIAELLGVDESTVRTVRSRAYRKLGLRSAVGLSRLADKHGFGQ</sequence>
<dbReference type="InterPro" id="IPR036388">
    <property type="entry name" value="WH-like_DNA-bd_sf"/>
</dbReference>
<dbReference type="EMBL" id="JBANDL010000002">
    <property type="protein sequence ID" value="MEI2457454.1"/>
    <property type="molecule type" value="Genomic_DNA"/>
</dbReference>
<dbReference type="InterPro" id="IPR016032">
    <property type="entry name" value="Sig_transdc_resp-reg_C-effctor"/>
</dbReference>
<dbReference type="InterPro" id="IPR000792">
    <property type="entry name" value="Tscrpt_reg_LuxR_C"/>
</dbReference>
<keyword evidence="6" id="KW-1185">Reference proteome</keyword>
<accession>A0ABU8D8X3</accession>
<feature type="domain" description="Response regulatory" evidence="4">
    <location>
        <begin position="3"/>
        <end position="118"/>
    </location>
</feature>
<dbReference type="RefSeq" id="WP_336132984.1">
    <property type="nucleotide sequence ID" value="NZ_JBANDL010000002.1"/>
</dbReference>
<dbReference type="SUPFAM" id="SSF46894">
    <property type="entry name" value="C-terminal effector domain of the bipartite response regulators"/>
    <property type="match status" value="1"/>
</dbReference>
<proteinExistence type="predicted"/>
<dbReference type="InterPro" id="IPR039420">
    <property type="entry name" value="WalR-like"/>
</dbReference>
<dbReference type="CDD" id="cd06170">
    <property type="entry name" value="LuxR_C_like"/>
    <property type="match status" value="1"/>
</dbReference>
<dbReference type="Gene3D" id="3.40.50.2300">
    <property type="match status" value="1"/>
</dbReference>
<dbReference type="Pfam" id="PF00196">
    <property type="entry name" value="GerE"/>
    <property type="match status" value="1"/>
</dbReference>
<dbReference type="PROSITE" id="PS50110">
    <property type="entry name" value="RESPONSE_REGULATORY"/>
    <property type="match status" value="1"/>
</dbReference>